<dbReference type="PANTHER" id="PTHR19308">
    <property type="entry name" value="PHOSPHATIDYLCHOLINE TRANSFER PROTEIN"/>
    <property type="match status" value="1"/>
</dbReference>
<keyword evidence="6" id="KW-0445">Lipid transport</keyword>
<dbReference type="AlphaFoldDB" id="A0A336KQ21"/>
<keyword evidence="2" id="KW-0813">Transport</keyword>
<gene>
    <name evidence="13" type="primary">CSON013533</name>
</gene>
<organism evidence="13">
    <name type="scientific">Culicoides sonorensis</name>
    <name type="common">Biting midge</name>
    <dbReference type="NCBI Taxonomy" id="179676"/>
    <lineage>
        <taxon>Eukaryota</taxon>
        <taxon>Metazoa</taxon>
        <taxon>Ecdysozoa</taxon>
        <taxon>Arthropoda</taxon>
        <taxon>Hexapoda</taxon>
        <taxon>Insecta</taxon>
        <taxon>Pterygota</taxon>
        <taxon>Neoptera</taxon>
        <taxon>Endopterygota</taxon>
        <taxon>Diptera</taxon>
        <taxon>Nematocera</taxon>
        <taxon>Chironomoidea</taxon>
        <taxon>Ceratopogonidae</taxon>
        <taxon>Ceratopogoninae</taxon>
        <taxon>Culicoides</taxon>
        <taxon>Monoculicoides</taxon>
    </lineage>
</organism>
<dbReference type="EMBL" id="UFQT01000682">
    <property type="protein sequence ID" value="SSX26528.1"/>
    <property type="molecule type" value="Genomic_DNA"/>
</dbReference>
<dbReference type="GO" id="GO:0006869">
    <property type="term" value="P:lipid transport"/>
    <property type="evidence" value="ECO:0007669"/>
    <property type="project" value="UniProtKB-KW"/>
</dbReference>
<dbReference type="EMBL" id="UFQS01000682">
    <property type="protein sequence ID" value="SSX06172.1"/>
    <property type="molecule type" value="Genomic_DNA"/>
</dbReference>
<evidence type="ECO:0000256" key="5">
    <source>
        <dbReference type="ARBA" id="ARBA00022990"/>
    </source>
</evidence>
<dbReference type="InterPro" id="IPR051213">
    <property type="entry name" value="START_lipid_transfer"/>
</dbReference>
<evidence type="ECO:0000313" key="14">
    <source>
        <dbReference type="EMBL" id="SSX26528.1"/>
    </source>
</evidence>
<protein>
    <recommendedName>
        <fullName evidence="9">Phosphatidylcholine transfer protein</fullName>
    </recommendedName>
    <alternativeName>
        <fullName evidence="11">START domain-containing protein 2</fullName>
    </alternativeName>
    <alternativeName>
        <fullName evidence="10">StAR-related lipid transfer protein 2</fullName>
    </alternativeName>
</protein>
<keyword evidence="7" id="KW-0446">Lipid-binding</keyword>
<evidence type="ECO:0000259" key="12">
    <source>
        <dbReference type="PROSITE" id="PS50848"/>
    </source>
</evidence>
<proteinExistence type="predicted"/>
<dbReference type="InterPro" id="IPR023393">
    <property type="entry name" value="START-like_dom_sf"/>
</dbReference>
<evidence type="ECO:0000256" key="9">
    <source>
        <dbReference type="ARBA" id="ARBA00069061"/>
    </source>
</evidence>
<dbReference type="SUPFAM" id="SSF55961">
    <property type="entry name" value="Bet v1-like"/>
    <property type="match status" value="1"/>
</dbReference>
<evidence type="ECO:0000313" key="13">
    <source>
        <dbReference type="EMBL" id="SSX06172.1"/>
    </source>
</evidence>
<dbReference type="FunFam" id="3.30.530.20:FF:000017">
    <property type="entry name" value="Phosphatidylcholine transfer protein, putative"/>
    <property type="match status" value="1"/>
</dbReference>
<reference evidence="14" key="2">
    <citation type="submission" date="2018-07" db="EMBL/GenBank/DDBJ databases">
        <authorList>
            <person name="Quirk P.G."/>
            <person name="Krulwich T.A."/>
        </authorList>
    </citation>
    <scope>NUCLEOTIDE SEQUENCE</scope>
</reference>
<evidence type="ECO:0000256" key="6">
    <source>
        <dbReference type="ARBA" id="ARBA00023055"/>
    </source>
</evidence>
<dbReference type="CDD" id="cd08911">
    <property type="entry name" value="START_STARD7-like"/>
    <property type="match status" value="1"/>
</dbReference>
<name>A0A336KQ21_CULSO</name>
<dbReference type="PROSITE" id="PS50848">
    <property type="entry name" value="START"/>
    <property type="match status" value="1"/>
</dbReference>
<evidence type="ECO:0000256" key="3">
    <source>
        <dbReference type="ARBA" id="ARBA00022490"/>
    </source>
</evidence>
<evidence type="ECO:0000256" key="7">
    <source>
        <dbReference type="ARBA" id="ARBA00023121"/>
    </source>
</evidence>
<comment type="subcellular location">
    <subcellularLocation>
        <location evidence="1">Cytoplasm</location>
    </subcellularLocation>
</comment>
<feature type="domain" description="START" evidence="12">
    <location>
        <begin position="135"/>
        <end position="350"/>
    </location>
</feature>
<dbReference type="InterPro" id="IPR002913">
    <property type="entry name" value="START_lipid-bd_dom"/>
</dbReference>
<dbReference type="VEuPathDB" id="VectorBase:CSON013533"/>
<dbReference type="Gene3D" id="3.30.530.20">
    <property type="match status" value="1"/>
</dbReference>
<evidence type="ECO:0000256" key="10">
    <source>
        <dbReference type="ARBA" id="ARBA00077188"/>
    </source>
</evidence>
<evidence type="ECO:0000256" key="8">
    <source>
        <dbReference type="ARBA" id="ARBA00063535"/>
    </source>
</evidence>
<dbReference type="PANTHER" id="PTHR19308:SF8">
    <property type="entry name" value="STAR-RELATED LIPID TRANSFER PROTEIN 7, MITOCHONDRIAL"/>
    <property type="match status" value="1"/>
</dbReference>
<comment type="subunit">
    <text evidence="8">Interacts with ACOT13/THEM2.</text>
</comment>
<dbReference type="GO" id="GO:0005829">
    <property type="term" value="C:cytosol"/>
    <property type="evidence" value="ECO:0007669"/>
    <property type="project" value="UniProtKB-ARBA"/>
</dbReference>
<dbReference type="InterPro" id="IPR041949">
    <property type="entry name" value="START_STARD7"/>
</dbReference>
<evidence type="ECO:0000256" key="4">
    <source>
        <dbReference type="ARBA" id="ARBA00022553"/>
    </source>
</evidence>
<dbReference type="Pfam" id="PF01852">
    <property type="entry name" value="START"/>
    <property type="match status" value="1"/>
</dbReference>
<accession>A0A336KQ21</accession>
<evidence type="ECO:0000256" key="1">
    <source>
        <dbReference type="ARBA" id="ARBA00004496"/>
    </source>
</evidence>
<evidence type="ECO:0000256" key="2">
    <source>
        <dbReference type="ARBA" id="ARBA00022448"/>
    </source>
</evidence>
<keyword evidence="3" id="KW-0963">Cytoplasm</keyword>
<dbReference type="OMA" id="WLMERSI"/>
<sequence length="373" mass="44516">MKKVNNLIKQLRWLMERSIKDRSFKMALWVIKSPLKNEIVYHNNANSSPIINEVTIRGWYKEFRRKIQAKLKGFVVSASILGAYDWKKERIEFDSVKKELKEFELVDRLKQNLICQLCAKRILIGNFKVKGIDYCNCDRSEVLRLAEKENGKNVHDDLDDENGWEPYIERSKMITWRREVKPGLYAYKVYVEYPDVSPEDFLFVQTNNEYRKKWDNTAIKLDIVDSEEETNSQVIYWEMLWPKLFSNRDYVYNRRYFIDEKTNLIIIVNKSTQHPKCPENYYYCVRVKDYYSYMVIRPKTTFTSPGLEFVLTYFDNPGLSIPTSITTWVAQRQMPDFLDKLHNATLNYAKAKELQLKKNLSVRIYGFHLNSNK</sequence>
<dbReference type="GO" id="GO:0008289">
    <property type="term" value="F:lipid binding"/>
    <property type="evidence" value="ECO:0007669"/>
    <property type="project" value="UniProtKB-KW"/>
</dbReference>
<evidence type="ECO:0000256" key="11">
    <source>
        <dbReference type="ARBA" id="ARBA00079049"/>
    </source>
</evidence>
<reference evidence="13" key="1">
    <citation type="submission" date="2018-04" db="EMBL/GenBank/DDBJ databases">
        <authorList>
            <person name="Go L.Y."/>
            <person name="Mitchell J.A."/>
        </authorList>
    </citation>
    <scope>NUCLEOTIDE SEQUENCE</scope>
    <source>
        <tissue evidence="13">Whole organism</tissue>
    </source>
</reference>
<keyword evidence="5" id="KW-0007">Acetylation</keyword>
<dbReference type="SMART" id="SM00234">
    <property type="entry name" value="START"/>
    <property type="match status" value="1"/>
</dbReference>
<keyword evidence="4" id="KW-0597">Phosphoprotein</keyword>